<dbReference type="EMBL" id="CADCXY010000004">
    <property type="protein sequence ID" value="CAB0151417.1"/>
    <property type="molecule type" value="Genomic_DNA"/>
</dbReference>
<gene>
    <name evidence="1" type="primary">csgA_2</name>
    <name evidence="1" type="ORF">PSI9734_01805</name>
</gene>
<keyword evidence="2" id="KW-1185">Reference proteome</keyword>
<proteinExistence type="predicted"/>
<dbReference type="Proteomes" id="UP000481517">
    <property type="component" value="Unassembled WGS sequence"/>
</dbReference>
<dbReference type="CDD" id="cd05325">
    <property type="entry name" value="carb_red_sniffer_like_SDR_c"/>
    <property type="match status" value="1"/>
</dbReference>
<dbReference type="RefSeq" id="WP_246194868.1">
    <property type="nucleotide sequence ID" value="NZ_CADCXY010000004.1"/>
</dbReference>
<sequence length="242" mass="26553">MPQPTMQQAPPHILIIGASGGLGKALVEEYLAAGWRVTAWSRHAVPIASASLRQVTVASYWPEDLTVALEQLEPLTGVISTVGVLHNDAFMPEKNLKSINRQQLETSFQVNTIVPLMLLQQLVPKLPRKSPAFWVQLSAKVGSITDNYLGGWYSYRASKAALNMLLKTAAIELQRSHKQLVVAAIHPGTTDTSLSQPFQQRLPADKLYSPVQSAQRIASVIRKLAADDSGKLLHWDGSELPY</sequence>
<dbReference type="Gene3D" id="3.40.50.720">
    <property type="entry name" value="NAD(P)-binding Rossmann-like Domain"/>
    <property type="match status" value="1"/>
</dbReference>
<dbReference type="SUPFAM" id="SSF51735">
    <property type="entry name" value="NAD(P)-binding Rossmann-fold domains"/>
    <property type="match status" value="1"/>
</dbReference>
<dbReference type="GO" id="GO:0016491">
    <property type="term" value="F:oxidoreductase activity"/>
    <property type="evidence" value="ECO:0007669"/>
    <property type="project" value="TreeGrafter"/>
</dbReference>
<dbReference type="PANTHER" id="PTHR43544:SF12">
    <property type="entry name" value="NAD(P)-BINDING ROSSMANN-FOLD SUPERFAMILY PROTEIN"/>
    <property type="match status" value="1"/>
</dbReference>
<protein>
    <submittedName>
        <fullName evidence="1">C-factor</fullName>
    </submittedName>
</protein>
<name>A0A6S6WKU4_9GAMM</name>
<evidence type="ECO:0000313" key="1">
    <source>
        <dbReference type="EMBL" id="CAB0151417.1"/>
    </source>
</evidence>
<dbReference type="InterPro" id="IPR036291">
    <property type="entry name" value="NAD(P)-bd_dom_sf"/>
</dbReference>
<dbReference type="InterPro" id="IPR051468">
    <property type="entry name" value="Fungal_SecMetab_SDRs"/>
</dbReference>
<dbReference type="PANTHER" id="PTHR43544">
    <property type="entry name" value="SHORT-CHAIN DEHYDROGENASE/REDUCTASE"/>
    <property type="match status" value="1"/>
</dbReference>
<dbReference type="InterPro" id="IPR002347">
    <property type="entry name" value="SDR_fam"/>
</dbReference>
<dbReference type="GO" id="GO:0005737">
    <property type="term" value="C:cytoplasm"/>
    <property type="evidence" value="ECO:0007669"/>
    <property type="project" value="TreeGrafter"/>
</dbReference>
<organism evidence="1 2">
    <name type="scientific">Pseudidiomarina piscicola</name>
    <dbReference type="NCBI Taxonomy" id="2614830"/>
    <lineage>
        <taxon>Bacteria</taxon>
        <taxon>Pseudomonadati</taxon>
        <taxon>Pseudomonadota</taxon>
        <taxon>Gammaproteobacteria</taxon>
        <taxon>Alteromonadales</taxon>
        <taxon>Idiomarinaceae</taxon>
        <taxon>Pseudidiomarina</taxon>
    </lineage>
</organism>
<dbReference type="PRINTS" id="PR00081">
    <property type="entry name" value="GDHRDH"/>
</dbReference>
<dbReference type="Pfam" id="PF00106">
    <property type="entry name" value="adh_short"/>
    <property type="match status" value="1"/>
</dbReference>
<evidence type="ECO:0000313" key="2">
    <source>
        <dbReference type="Proteomes" id="UP000481517"/>
    </source>
</evidence>
<dbReference type="AlphaFoldDB" id="A0A6S6WKU4"/>
<accession>A0A6S6WKU4</accession>
<reference evidence="1 2" key="1">
    <citation type="submission" date="2020-02" db="EMBL/GenBank/DDBJ databases">
        <authorList>
            <person name="Rodrigo-Torres L."/>
            <person name="Arahal R. D."/>
            <person name="Lucena T."/>
        </authorList>
    </citation>
    <scope>NUCLEOTIDE SEQUENCE [LARGE SCALE GENOMIC DNA]</scope>
    <source>
        <strain evidence="1 2">CECT 9734</strain>
    </source>
</reference>